<dbReference type="Proteomes" id="UP000765845">
    <property type="component" value="Unassembled WGS sequence"/>
</dbReference>
<dbReference type="PANTHER" id="PTHR45228:SF9">
    <property type="entry name" value="3'3'-CGAMP-SPECIFIC PHOSPHODIESTERASE 2"/>
    <property type="match status" value="1"/>
</dbReference>
<comment type="caution">
    <text evidence="5">The sequence shown here is derived from an EMBL/GenBank/DDBJ whole genome shotgun (WGS) entry which is preliminary data.</text>
</comment>
<evidence type="ECO:0000259" key="3">
    <source>
        <dbReference type="PROSITE" id="PS50110"/>
    </source>
</evidence>
<sequence length="521" mass="58674">MNNDDALMLSPDNEDVDGGDSTASIEPWKILIVDDEEAIHAVTKLSLRNMQVLGRSIQLFHARSGKESIEIMRREKDIALVLMDVVMETDHAGLDAVRTIREELNNQEVRLVLRTGQPGQAPEFEVVTHYDINDYKEKTELTSQKLHTLVYTSIGHYRQLVALNQSRSGLESVIDASASIFESHSLVQFTRGVLTQLSALLYSKEDGLIVDAIAVSREAEDQRHRLVVSACSDPNAQLEGMEVDACLPPTVARRIREAAFRQEPLFGEGFFTANFRSRRGDVHIVYLSCDQDFSVADRRLVNLFCHNVAIAFDNQTMYQEVLESQRKLVLLLSQAVEERSEELTNHVKRVAEYTAIIGTCLGISDEDVEVLKLSAALHDVGKIGIPDDILNKPGRLTDEEREVMESHVERGVSILGEQKGNLLTRAGQVVAAHHERWDGNGYPNQLQGEEIDLFGRITSIADVFDALSTRRVYKEPWPMEEVIAYFKEQRGKQFDPVLVDIFLDNMDKVLEIHTRLHCEAA</sequence>
<feature type="domain" description="Response regulatory" evidence="3">
    <location>
        <begin position="29"/>
        <end position="153"/>
    </location>
</feature>
<evidence type="ECO:0000313" key="5">
    <source>
        <dbReference type="EMBL" id="NKI17724.1"/>
    </source>
</evidence>
<evidence type="ECO:0000259" key="4">
    <source>
        <dbReference type="PROSITE" id="PS51832"/>
    </source>
</evidence>
<dbReference type="Gene3D" id="1.10.3210.10">
    <property type="entry name" value="Hypothetical protein af1432"/>
    <property type="match status" value="1"/>
</dbReference>
<feature type="region of interest" description="Disordered" evidence="2">
    <location>
        <begin position="1"/>
        <end position="20"/>
    </location>
</feature>
<evidence type="ECO:0000256" key="1">
    <source>
        <dbReference type="PROSITE-ProRule" id="PRU00169"/>
    </source>
</evidence>
<gene>
    <name evidence="5" type="ORF">HCU74_09850</name>
</gene>
<accession>A0ABX1GHP5</accession>
<reference evidence="5 6" key="1">
    <citation type="submission" date="2020-04" db="EMBL/GenBank/DDBJ databases">
        <authorList>
            <person name="Yoon J."/>
        </authorList>
    </citation>
    <scope>NUCLEOTIDE SEQUENCE [LARGE SCALE GENOMIC DNA]</scope>
    <source>
        <strain evidence="5 6">KMU-166</strain>
    </source>
</reference>
<dbReference type="Pfam" id="PF11849">
    <property type="entry name" value="DUF3369"/>
    <property type="match status" value="1"/>
</dbReference>
<dbReference type="InterPro" id="IPR001789">
    <property type="entry name" value="Sig_transdc_resp-reg_receiver"/>
</dbReference>
<dbReference type="SMART" id="SM00471">
    <property type="entry name" value="HDc"/>
    <property type="match status" value="1"/>
</dbReference>
<evidence type="ECO:0000256" key="2">
    <source>
        <dbReference type="SAM" id="MobiDB-lite"/>
    </source>
</evidence>
<protein>
    <submittedName>
        <fullName evidence="5">DUF3369 domain-containing protein</fullName>
    </submittedName>
</protein>
<dbReference type="Pfam" id="PF00072">
    <property type="entry name" value="Response_reg"/>
    <property type="match status" value="1"/>
</dbReference>
<dbReference type="InterPro" id="IPR052020">
    <property type="entry name" value="Cyclic_di-GMP/3'3'-cGAMP_PDE"/>
</dbReference>
<dbReference type="InterPro" id="IPR021800">
    <property type="entry name" value="DUF3369"/>
</dbReference>
<dbReference type="RefSeq" id="WP_168450267.1">
    <property type="nucleotide sequence ID" value="NZ_JAAWWK010000003.1"/>
</dbReference>
<dbReference type="SUPFAM" id="SSF109604">
    <property type="entry name" value="HD-domain/PDEase-like"/>
    <property type="match status" value="1"/>
</dbReference>
<name>A0ABX1GHP5_9GAMM</name>
<dbReference type="PANTHER" id="PTHR45228">
    <property type="entry name" value="CYCLIC DI-GMP PHOSPHODIESTERASE TM_0186-RELATED"/>
    <property type="match status" value="1"/>
</dbReference>
<dbReference type="EMBL" id="JAAWWK010000003">
    <property type="protein sequence ID" value="NKI17724.1"/>
    <property type="molecule type" value="Genomic_DNA"/>
</dbReference>
<dbReference type="Pfam" id="PF13487">
    <property type="entry name" value="HD_5"/>
    <property type="match status" value="1"/>
</dbReference>
<dbReference type="PROSITE" id="PS50110">
    <property type="entry name" value="RESPONSE_REGULATORY"/>
    <property type="match status" value="1"/>
</dbReference>
<dbReference type="SUPFAM" id="SSF52172">
    <property type="entry name" value="CheY-like"/>
    <property type="match status" value="1"/>
</dbReference>
<dbReference type="PROSITE" id="PS51832">
    <property type="entry name" value="HD_GYP"/>
    <property type="match status" value="1"/>
</dbReference>
<dbReference type="InterPro" id="IPR011006">
    <property type="entry name" value="CheY-like_superfamily"/>
</dbReference>
<evidence type="ECO:0000313" key="6">
    <source>
        <dbReference type="Proteomes" id="UP000765845"/>
    </source>
</evidence>
<organism evidence="5 6">
    <name type="scientific">Spongiibacter thalassae</name>
    <dbReference type="NCBI Taxonomy" id="2721624"/>
    <lineage>
        <taxon>Bacteria</taxon>
        <taxon>Pseudomonadati</taxon>
        <taxon>Pseudomonadota</taxon>
        <taxon>Gammaproteobacteria</taxon>
        <taxon>Cellvibrionales</taxon>
        <taxon>Spongiibacteraceae</taxon>
        <taxon>Spongiibacter</taxon>
    </lineage>
</organism>
<dbReference type="InterPro" id="IPR003607">
    <property type="entry name" value="HD/PDEase_dom"/>
</dbReference>
<dbReference type="CDD" id="cd00077">
    <property type="entry name" value="HDc"/>
    <property type="match status" value="1"/>
</dbReference>
<dbReference type="InterPro" id="IPR037522">
    <property type="entry name" value="HD_GYP_dom"/>
</dbReference>
<feature type="modified residue" description="4-aspartylphosphate" evidence="1">
    <location>
        <position position="84"/>
    </location>
</feature>
<dbReference type="Gene3D" id="3.40.50.2300">
    <property type="match status" value="1"/>
</dbReference>
<keyword evidence="1" id="KW-0597">Phosphoprotein</keyword>
<feature type="domain" description="HD-GYP" evidence="4">
    <location>
        <begin position="321"/>
        <end position="518"/>
    </location>
</feature>
<keyword evidence="6" id="KW-1185">Reference proteome</keyword>
<proteinExistence type="predicted"/>